<feature type="compositionally biased region" description="Basic and acidic residues" evidence="1">
    <location>
        <begin position="351"/>
        <end position="360"/>
    </location>
</feature>
<dbReference type="InterPro" id="IPR011034">
    <property type="entry name" value="Formyl_transferase-like_C_sf"/>
</dbReference>
<dbReference type="Proteomes" id="UP000579647">
    <property type="component" value="Unassembled WGS sequence"/>
</dbReference>
<dbReference type="Gene3D" id="3.40.50.12230">
    <property type="match status" value="1"/>
</dbReference>
<proteinExistence type="predicted"/>
<name>A0A840VYZ5_9ACTN</name>
<dbReference type="EC" id="2.1.2.9" evidence="4"/>
<dbReference type="SUPFAM" id="SSF50486">
    <property type="entry name" value="FMT C-terminal domain-like"/>
    <property type="match status" value="1"/>
</dbReference>
<dbReference type="InterPro" id="IPR036477">
    <property type="entry name" value="Formyl_transf_N_sf"/>
</dbReference>
<dbReference type="EMBL" id="JACHDO010000001">
    <property type="protein sequence ID" value="MBB5489720.1"/>
    <property type="molecule type" value="Genomic_DNA"/>
</dbReference>
<dbReference type="SUPFAM" id="SSF53328">
    <property type="entry name" value="Formyltransferase"/>
    <property type="match status" value="1"/>
</dbReference>
<feature type="domain" description="Formyl transferase N-terminal" evidence="2">
    <location>
        <begin position="32"/>
        <end position="180"/>
    </location>
</feature>
<feature type="region of interest" description="Disordered" evidence="1">
    <location>
        <begin position="320"/>
        <end position="372"/>
    </location>
</feature>
<evidence type="ECO:0000256" key="1">
    <source>
        <dbReference type="SAM" id="MobiDB-lite"/>
    </source>
</evidence>
<dbReference type="Pfam" id="PF00551">
    <property type="entry name" value="Formyl_trans_N"/>
    <property type="match status" value="1"/>
</dbReference>
<dbReference type="GO" id="GO:0004479">
    <property type="term" value="F:methionyl-tRNA formyltransferase activity"/>
    <property type="evidence" value="ECO:0007669"/>
    <property type="project" value="UniProtKB-EC"/>
</dbReference>
<organism evidence="4 5">
    <name type="scientific">Nocardiopsis metallicus</name>
    <dbReference type="NCBI Taxonomy" id="179819"/>
    <lineage>
        <taxon>Bacteria</taxon>
        <taxon>Bacillati</taxon>
        <taxon>Actinomycetota</taxon>
        <taxon>Actinomycetes</taxon>
        <taxon>Streptosporangiales</taxon>
        <taxon>Nocardiopsidaceae</taxon>
        <taxon>Nocardiopsis</taxon>
    </lineage>
</organism>
<dbReference type="InterPro" id="IPR002376">
    <property type="entry name" value="Formyl_transf_N"/>
</dbReference>
<dbReference type="GO" id="GO:0005829">
    <property type="term" value="C:cytosol"/>
    <property type="evidence" value="ECO:0007669"/>
    <property type="project" value="TreeGrafter"/>
</dbReference>
<feature type="domain" description="Formyl transferase C-terminal" evidence="3">
    <location>
        <begin position="206"/>
        <end position="284"/>
    </location>
</feature>
<gene>
    <name evidence="4" type="ORF">HNR07_000857</name>
</gene>
<comment type="caution">
    <text evidence="4">The sequence shown here is derived from an EMBL/GenBank/DDBJ whole genome shotgun (WGS) entry which is preliminary data.</text>
</comment>
<dbReference type="PANTHER" id="PTHR11138">
    <property type="entry name" value="METHIONYL-TRNA FORMYLTRANSFERASE"/>
    <property type="match status" value="1"/>
</dbReference>
<dbReference type="PANTHER" id="PTHR11138:SF5">
    <property type="entry name" value="METHIONYL-TRNA FORMYLTRANSFERASE, MITOCHONDRIAL"/>
    <property type="match status" value="1"/>
</dbReference>
<dbReference type="InterPro" id="IPR005793">
    <property type="entry name" value="Formyl_trans_C"/>
</dbReference>
<reference evidence="4 5" key="1">
    <citation type="submission" date="2020-08" db="EMBL/GenBank/DDBJ databases">
        <title>Sequencing the genomes of 1000 actinobacteria strains.</title>
        <authorList>
            <person name="Klenk H.-P."/>
        </authorList>
    </citation>
    <scope>NUCLEOTIDE SEQUENCE [LARGE SCALE GENOMIC DNA]</scope>
    <source>
        <strain evidence="4 5">DSM 44598</strain>
    </source>
</reference>
<evidence type="ECO:0000259" key="2">
    <source>
        <dbReference type="Pfam" id="PF00551"/>
    </source>
</evidence>
<accession>A0A840VYZ5</accession>
<dbReference type="RefSeq" id="WP_184362195.1">
    <property type="nucleotide sequence ID" value="NZ_BAAAKM010000011.1"/>
</dbReference>
<evidence type="ECO:0000313" key="5">
    <source>
        <dbReference type="Proteomes" id="UP000579647"/>
    </source>
</evidence>
<protein>
    <submittedName>
        <fullName evidence="4">Methionyl-tRNA formyltransferase</fullName>
        <ecNumber evidence="4">2.1.2.9</ecNumber>
    </submittedName>
</protein>
<evidence type="ECO:0000313" key="4">
    <source>
        <dbReference type="EMBL" id="MBB5489720.1"/>
    </source>
</evidence>
<dbReference type="AlphaFoldDB" id="A0A840VYZ5"/>
<evidence type="ECO:0000259" key="3">
    <source>
        <dbReference type="Pfam" id="PF02911"/>
    </source>
</evidence>
<keyword evidence="5" id="KW-1185">Reference proteome</keyword>
<keyword evidence="4" id="KW-0808">Transferase</keyword>
<feature type="compositionally biased region" description="Basic and acidic residues" evidence="1">
    <location>
        <begin position="329"/>
        <end position="343"/>
    </location>
</feature>
<dbReference type="Pfam" id="PF02911">
    <property type="entry name" value="Formyl_trans_C"/>
    <property type="match status" value="1"/>
</dbReference>
<sequence length="372" mass="40712">MPDQRRYCYVSGLRLGVPALEELCAQGRPPHLVVSYPAELAHRSGYVDFEEITRRHDLPHLRAADINTDEVRDALSAHRIDLMVVAGWSQLVHEQVLSSLPLGGVGLHPSPLPVGRGRAPIPWTILRDMRSSAVTLFHLEREADAGDVVDRIWFDLAADVTATGLYERVAHLQSELLVRNLEALLEERAPRRPQTGHVSVWPRRRPSDGRLDLTAAGRDVDRMVRALAAPYPGAFAMFGGARITLCGGSLSEEVVGGDPGQIVSAGPGREWGVTCGDGSVFVPEAVRVDEGVLADPTSLAMFRPGRYFDAPSEHMLAATRRTPVPGNGDAEHRRPAARIHDGPDDQFDDELGGRHGDQLDSRFNTRGGLNRR</sequence>